<dbReference type="InterPro" id="IPR026960">
    <property type="entry name" value="RVT-Znf"/>
</dbReference>
<gene>
    <name evidence="3" type="ORF">HID58_075709</name>
</gene>
<reference evidence="3 4" key="1">
    <citation type="submission" date="2021-05" db="EMBL/GenBank/DDBJ databases">
        <title>Genome Assembly of Synthetic Allotetraploid Brassica napus Reveals Homoeologous Exchanges between Subgenomes.</title>
        <authorList>
            <person name="Davis J.T."/>
        </authorList>
    </citation>
    <scope>NUCLEOTIDE SEQUENCE [LARGE SCALE GENOMIC DNA]</scope>
    <source>
        <strain evidence="4">cv. Da-Ae</strain>
        <tissue evidence="3">Seedling</tissue>
    </source>
</reference>
<dbReference type="EMBL" id="JAGKQM010000017">
    <property type="protein sequence ID" value="KAH0868687.1"/>
    <property type="molecule type" value="Genomic_DNA"/>
</dbReference>
<dbReference type="Pfam" id="PF13966">
    <property type="entry name" value="zf-RVT"/>
    <property type="match status" value="1"/>
</dbReference>
<sequence>MVFSSHQIFKAIRRSLPQKSWALLVWHMAIIPRHATTTWLFILNRNPTFDRMVSWCVDLDPICLLCGEGDESRNHLYFDCSFSSMVWRSLMQQFHLSSVPLMCADILHWLPNPHTDPMAAIYELWKERNRRLHDGLTMPPIRIMRFIITSLRDKSSALLSLSHPSSPRLARFWFDPS</sequence>
<protein>
    <recommendedName>
        <fullName evidence="2">Reverse transcriptase zinc-binding domain-containing protein</fullName>
    </recommendedName>
</protein>
<accession>A0ABQ7YKP4</accession>
<name>A0ABQ7YKP4_BRANA</name>
<feature type="transmembrane region" description="Helical" evidence="1">
    <location>
        <begin position="21"/>
        <end position="42"/>
    </location>
</feature>
<evidence type="ECO:0000313" key="3">
    <source>
        <dbReference type="EMBL" id="KAH0868687.1"/>
    </source>
</evidence>
<evidence type="ECO:0000256" key="1">
    <source>
        <dbReference type="SAM" id="Phobius"/>
    </source>
</evidence>
<dbReference type="Proteomes" id="UP000824890">
    <property type="component" value="Unassembled WGS sequence"/>
</dbReference>
<keyword evidence="1" id="KW-1133">Transmembrane helix</keyword>
<keyword evidence="1" id="KW-0472">Membrane</keyword>
<dbReference type="PANTHER" id="PTHR33116">
    <property type="entry name" value="REVERSE TRANSCRIPTASE ZINC-BINDING DOMAIN-CONTAINING PROTEIN-RELATED-RELATED"/>
    <property type="match status" value="1"/>
</dbReference>
<evidence type="ECO:0000259" key="2">
    <source>
        <dbReference type="Pfam" id="PF13966"/>
    </source>
</evidence>
<keyword evidence="4" id="KW-1185">Reference proteome</keyword>
<comment type="caution">
    <text evidence="3">The sequence shown here is derived from an EMBL/GenBank/DDBJ whole genome shotgun (WGS) entry which is preliminary data.</text>
</comment>
<keyword evidence="1" id="KW-0812">Transmembrane</keyword>
<evidence type="ECO:0000313" key="4">
    <source>
        <dbReference type="Proteomes" id="UP000824890"/>
    </source>
</evidence>
<feature type="domain" description="Reverse transcriptase zinc-binding" evidence="2">
    <location>
        <begin position="3"/>
        <end position="87"/>
    </location>
</feature>
<dbReference type="PANTHER" id="PTHR33116:SF80">
    <property type="entry name" value="REVERSE TRANSCRIPTASE ZINC-BINDING DOMAIN-CONTAINING PROTEIN"/>
    <property type="match status" value="1"/>
</dbReference>
<proteinExistence type="predicted"/>
<organism evidence="3 4">
    <name type="scientific">Brassica napus</name>
    <name type="common">Rape</name>
    <dbReference type="NCBI Taxonomy" id="3708"/>
    <lineage>
        <taxon>Eukaryota</taxon>
        <taxon>Viridiplantae</taxon>
        <taxon>Streptophyta</taxon>
        <taxon>Embryophyta</taxon>
        <taxon>Tracheophyta</taxon>
        <taxon>Spermatophyta</taxon>
        <taxon>Magnoliopsida</taxon>
        <taxon>eudicotyledons</taxon>
        <taxon>Gunneridae</taxon>
        <taxon>Pentapetalae</taxon>
        <taxon>rosids</taxon>
        <taxon>malvids</taxon>
        <taxon>Brassicales</taxon>
        <taxon>Brassicaceae</taxon>
        <taxon>Brassiceae</taxon>
        <taxon>Brassica</taxon>
    </lineage>
</organism>